<protein>
    <submittedName>
        <fullName evidence="6">GT</fullName>
    </submittedName>
</protein>
<reference evidence="6" key="1">
    <citation type="journal article" date="2020" name="FEMS Microbiol. Lett.">
        <title>Screening for texturing Leuconostoc and genomics behind polysaccharide production.</title>
        <authorList>
            <person name="Poulsen V.K."/>
            <person name="Koza A."/>
            <person name="Al-Nakeeb K."/>
            <person name="Oeregaard G."/>
        </authorList>
    </citation>
    <scope>NUCLEOTIDE SEQUENCE</scope>
    <source>
        <strain evidence="6">Ln6</strain>
    </source>
</reference>
<dbReference type="EMBL" id="MT799692">
    <property type="protein sequence ID" value="QOW37978.1"/>
    <property type="molecule type" value="Genomic_DNA"/>
</dbReference>
<evidence type="ECO:0000256" key="3">
    <source>
        <dbReference type="ARBA" id="ARBA00022676"/>
    </source>
</evidence>
<dbReference type="Pfam" id="PF00535">
    <property type="entry name" value="Glycos_transf_2"/>
    <property type="match status" value="1"/>
</dbReference>
<evidence type="ECO:0000256" key="2">
    <source>
        <dbReference type="ARBA" id="ARBA00006739"/>
    </source>
</evidence>
<accession>A0A7S6VFS8</accession>
<organism evidence="6">
    <name type="scientific">Leuconostoc mesenteroides</name>
    <dbReference type="NCBI Taxonomy" id="1245"/>
    <lineage>
        <taxon>Bacteria</taxon>
        <taxon>Bacillati</taxon>
        <taxon>Bacillota</taxon>
        <taxon>Bacilli</taxon>
        <taxon>Lactobacillales</taxon>
        <taxon>Lactobacillaceae</taxon>
        <taxon>Leuconostoc</taxon>
    </lineage>
</organism>
<comment type="similarity">
    <text evidence="2">Belongs to the glycosyltransferase 2 family.</text>
</comment>
<dbReference type="AlphaFoldDB" id="A0A7S6VFS8"/>
<feature type="domain" description="Glycosyltransferase 2-like" evidence="5">
    <location>
        <begin position="5"/>
        <end position="131"/>
    </location>
</feature>
<dbReference type="Gene3D" id="3.90.550.10">
    <property type="entry name" value="Spore Coat Polysaccharide Biosynthesis Protein SpsA, Chain A"/>
    <property type="match status" value="1"/>
</dbReference>
<dbReference type="GO" id="GO:0016757">
    <property type="term" value="F:glycosyltransferase activity"/>
    <property type="evidence" value="ECO:0007669"/>
    <property type="project" value="UniProtKB-KW"/>
</dbReference>
<keyword evidence="4" id="KW-0808">Transferase</keyword>
<evidence type="ECO:0000256" key="4">
    <source>
        <dbReference type="ARBA" id="ARBA00022679"/>
    </source>
</evidence>
<dbReference type="SUPFAM" id="SSF53448">
    <property type="entry name" value="Nucleotide-diphospho-sugar transferases"/>
    <property type="match status" value="1"/>
</dbReference>
<keyword evidence="3" id="KW-0328">Glycosyltransferase</keyword>
<evidence type="ECO:0000313" key="6">
    <source>
        <dbReference type="EMBL" id="QOW37978.1"/>
    </source>
</evidence>
<evidence type="ECO:0000259" key="5">
    <source>
        <dbReference type="Pfam" id="PF00535"/>
    </source>
</evidence>
<sequence length="303" mass="34851">MIGAVIVTYNPSIALLSKNINAVTYQVDKLLIVDNGSENIKDIESLSEKFRFEIIRFGVNLGIAKALNKGMEFFDLKKYEWVLTLDQDSVVEKNTVKKLTELDEFNQPKTAILAARFIDKKQSYSHHEQHVVENLYTITSGGLVRILAWKKVQGFDEQLFIDNIDNDFNQRLSGVGYRVMQANQVTFQHSLGDPVNSRPTLQKLLGIKKGLSPTDHSSFRQYYISRNGIIMAKRYFKPSFIQILRVIANTRQIFLFSSPIEKIVSAYKGIYDGLRYNTARDVYFQKYLKSKKSIKVNINEKKD</sequence>
<dbReference type="PANTHER" id="PTHR43179">
    <property type="entry name" value="RHAMNOSYLTRANSFERASE WBBL"/>
    <property type="match status" value="1"/>
</dbReference>
<dbReference type="InterPro" id="IPR001173">
    <property type="entry name" value="Glyco_trans_2-like"/>
</dbReference>
<evidence type="ECO:0000256" key="1">
    <source>
        <dbReference type="ARBA" id="ARBA00004776"/>
    </source>
</evidence>
<name>A0A7S6VFS8_LEUME</name>
<comment type="pathway">
    <text evidence="1">Cell wall biogenesis; cell wall polysaccharide biosynthesis.</text>
</comment>
<proteinExistence type="inferred from homology"/>
<dbReference type="InterPro" id="IPR029044">
    <property type="entry name" value="Nucleotide-diphossugar_trans"/>
</dbReference>
<dbReference type="PANTHER" id="PTHR43179:SF12">
    <property type="entry name" value="GALACTOFURANOSYLTRANSFERASE GLFT2"/>
    <property type="match status" value="1"/>
</dbReference>